<dbReference type="AlphaFoldDB" id="A0AAD9QWA6"/>
<accession>A0AAD9QWA6</accession>
<keyword evidence="5" id="KW-1185">Reference proteome</keyword>
<dbReference type="EMBL" id="JARQWQ010000011">
    <property type="protein sequence ID" value="KAK2568723.1"/>
    <property type="molecule type" value="Genomic_DNA"/>
</dbReference>
<keyword evidence="1" id="KW-0862">Zinc</keyword>
<dbReference type="GO" id="GO:0008270">
    <property type="term" value="F:zinc ion binding"/>
    <property type="evidence" value="ECO:0007669"/>
    <property type="project" value="UniProtKB-KW"/>
</dbReference>
<feature type="region of interest" description="Disordered" evidence="2">
    <location>
        <begin position="37"/>
        <end position="67"/>
    </location>
</feature>
<organism evidence="4 5">
    <name type="scientific">Acropora cervicornis</name>
    <name type="common">Staghorn coral</name>
    <dbReference type="NCBI Taxonomy" id="6130"/>
    <lineage>
        <taxon>Eukaryota</taxon>
        <taxon>Metazoa</taxon>
        <taxon>Cnidaria</taxon>
        <taxon>Anthozoa</taxon>
        <taxon>Hexacorallia</taxon>
        <taxon>Scleractinia</taxon>
        <taxon>Astrocoeniina</taxon>
        <taxon>Acroporidae</taxon>
        <taxon>Acropora</taxon>
    </lineage>
</organism>
<feature type="domain" description="SWIM-type" evidence="3">
    <location>
        <begin position="729"/>
        <end position="759"/>
    </location>
</feature>
<dbReference type="PROSITE" id="PS50966">
    <property type="entry name" value="ZF_SWIM"/>
    <property type="match status" value="1"/>
</dbReference>
<evidence type="ECO:0000313" key="4">
    <source>
        <dbReference type="EMBL" id="KAK2568723.1"/>
    </source>
</evidence>
<name>A0AAD9QWA6_ACRCE</name>
<evidence type="ECO:0000259" key="3">
    <source>
        <dbReference type="PROSITE" id="PS50966"/>
    </source>
</evidence>
<proteinExistence type="predicted"/>
<keyword evidence="1" id="KW-0863">Zinc-finger</keyword>
<evidence type="ECO:0000313" key="5">
    <source>
        <dbReference type="Proteomes" id="UP001249851"/>
    </source>
</evidence>
<feature type="non-terminal residue" evidence="4">
    <location>
        <position position="911"/>
    </location>
</feature>
<comment type="caution">
    <text evidence="4">The sequence shown here is derived from an EMBL/GenBank/DDBJ whole genome shotgun (WGS) entry which is preliminary data.</text>
</comment>
<reference evidence="4" key="2">
    <citation type="journal article" date="2023" name="Science">
        <title>Genomic signatures of disease resistance in endangered staghorn corals.</title>
        <authorList>
            <person name="Vollmer S.V."/>
            <person name="Selwyn J.D."/>
            <person name="Despard B.A."/>
            <person name="Roesel C.L."/>
        </authorList>
    </citation>
    <scope>NUCLEOTIDE SEQUENCE</scope>
    <source>
        <strain evidence="4">K2</strain>
    </source>
</reference>
<evidence type="ECO:0000256" key="1">
    <source>
        <dbReference type="PROSITE-ProRule" id="PRU00325"/>
    </source>
</evidence>
<sequence length="911" mass="101781">EDVEEVINILSSSSLENTPVKDKENNSHVRGAVNTSVKKLWSSDNDTDEEEVVEESPFKNDDPPSDPDEVDFCGSSPIFIRGQTASFAAEKIIKILGKDHKESVLCKHQPCRVQINASFLVDLRFVPLNDLQADDNGSYEHIGSPTETFRLRFESSVLKDCSRISRKKMIGTNHYFLTRKYHKCASSPDLKRTISYCTTPGGDILGNIALIQYNFAKQEHAFAVKSHGNAKKNKVPYTRTQDSTKTLLRSNLAKATPRETCQKTTRDLGGTLNARSAGCMPRNRKQAYNMKQMNAGVSQESQSKDVLGSPLTMANDEKWSDSQHTFIRSIQTHPNPLFLVLGTTRQFQNLNAYCTSELASSVLTEDPTFNIGKYSVTPITHQDLLLVSKRTGEHPICIGPILISQNLTKDVYADFVYCIQKNCPGLKDELRAFGTDGEKTLEQSLSEGFPFAIKLRCMSHFRNNVKEHLKFLDESNKTQIANQIFGYHTVDGIYNEGMVDADAPEMFDSLYESVRQDWEKKCPTFVRWFDTTTSMIKHEMLANVRTSAGLGYPPKRFYTHSSESTNHVIKHKDNYKEVSLPKFVQDMKQLRAHYDDEFVKAITGRGEYTMKYTHLAVTTDQWFKMTVKQRDTYVRKLRAMTMAEVMQGERSTVVDITCSGPLSASWEILQSPLDDVVLSNIWEKAAKIVTSPGAIQPAPFFPSKQTTENTFLVVSESGYEKFHSVKCNGSVNIVVKCSCPGFKSLGICSHAVAISKKQGVLTKYLAAFHRSTSLNITSINVAGKQDPNVGRKKRNHRKRFKGPMPKVETVVSCKNVFGLTTPKQPQLSMQQHDMPNVQFTASKVCGVNKQTPANSQDDALYGGTRVQPEASVPLAQSGCDASRCLQPGTNSFDSAFSFLADLLNDDPTSVS</sequence>
<dbReference type="Proteomes" id="UP001249851">
    <property type="component" value="Unassembled WGS sequence"/>
</dbReference>
<keyword evidence="1" id="KW-0479">Metal-binding</keyword>
<dbReference type="InterPro" id="IPR007527">
    <property type="entry name" value="Znf_SWIM"/>
</dbReference>
<feature type="compositionally biased region" description="Acidic residues" evidence="2">
    <location>
        <begin position="45"/>
        <end position="54"/>
    </location>
</feature>
<protein>
    <recommendedName>
        <fullName evidence="3">SWIM-type domain-containing protein</fullName>
    </recommendedName>
</protein>
<evidence type="ECO:0000256" key="2">
    <source>
        <dbReference type="SAM" id="MobiDB-lite"/>
    </source>
</evidence>
<reference evidence="4" key="1">
    <citation type="journal article" date="2023" name="G3 (Bethesda)">
        <title>Whole genome assembly and annotation of the endangered Caribbean coral Acropora cervicornis.</title>
        <authorList>
            <person name="Selwyn J.D."/>
            <person name="Vollmer S.V."/>
        </authorList>
    </citation>
    <scope>NUCLEOTIDE SEQUENCE</scope>
    <source>
        <strain evidence="4">K2</strain>
    </source>
</reference>
<gene>
    <name evidence="4" type="ORF">P5673_006719</name>
</gene>